<feature type="transmembrane region" description="Helical" evidence="6">
    <location>
        <begin position="271"/>
        <end position="289"/>
    </location>
</feature>
<dbReference type="GO" id="GO:0006884">
    <property type="term" value="P:cell volume homeostasis"/>
    <property type="evidence" value="ECO:0007669"/>
    <property type="project" value="TreeGrafter"/>
</dbReference>
<feature type="transmembrane region" description="Helical" evidence="6">
    <location>
        <begin position="190"/>
        <end position="214"/>
    </location>
</feature>
<feature type="transmembrane region" description="Helical" evidence="6">
    <location>
        <begin position="386"/>
        <end position="409"/>
    </location>
</feature>
<evidence type="ECO:0000313" key="8">
    <source>
        <dbReference type="EnsemblMetazoa" id="tetur08g01780.1"/>
    </source>
</evidence>
<accession>T1KAU4</accession>
<evidence type="ECO:0000259" key="7">
    <source>
        <dbReference type="Pfam" id="PF00324"/>
    </source>
</evidence>
<feature type="transmembrane region" description="Helical" evidence="6">
    <location>
        <begin position="301"/>
        <end position="320"/>
    </location>
</feature>
<evidence type="ECO:0000256" key="3">
    <source>
        <dbReference type="ARBA" id="ARBA00022989"/>
    </source>
</evidence>
<feature type="transmembrane region" description="Helical" evidence="6">
    <location>
        <begin position="421"/>
        <end position="444"/>
    </location>
</feature>
<comment type="subcellular location">
    <subcellularLocation>
        <location evidence="1">Membrane</location>
        <topology evidence="1">Multi-pass membrane protein</topology>
    </subcellularLocation>
</comment>
<organism evidence="8 9">
    <name type="scientific">Tetranychus urticae</name>
    <name type="common">Two-spotted spider mite</name>
    <dbReference type="NCBI Taxonomy" id="32264"/>
    <lineage>
        <taxon>Eukaryota</taxon>
        <taxon>Metazoa</taxon>
        <taxon>Ecdysozoa</taxon>
        <taxon>Arthropoda</taxon>
        <taxon>Chelicerata</taxon>
        <taxon>Arachnida</taxon>
        <taxon>Acari</taxon>
        <taxon>Acariformes</taxon>
        <taxon>Trombidiformes</taxon>
        <taxon>Prostigmata</taxon>
        <taxon>Eleutherengona</taxon>
        <taxon>Raphignathae</taxon>
        <taxon>Tetranychoidea</taxon>
        <taxon>Tetranychidae</taxon>
        <taxon>Tetranychus</taxon>
    </lineage>
</organism>
<sequence>MFVMLDMVNQSGKGIIGFNRNNSHRFCMGVMIQLKHTHTQKHLKTLKDAAGPISTQKRKPFSGCFANIESSNIITYPNHFCFYHDHSESIAKPGKLGLDLKATTSDSPSTFKPTTSNIQRKGSSTAFGKLFHNELFHDQLNDKPFWKANFLISEPILFGTWDGVYTSCVIHLFGVITLIRAGWIVGNAGILLSIGIVLLSLGICCIAVIAGIKITERVGGGTIHYCLSQVLGARLGGAVSLVFCFGSCVNCALHVTGFAESMALLIDNVEPWFQPVIGSVLIVVLYLINIAGVKWVVRLQFLILAILILAALDLAFGLFISHDPKTGVIGYNRENFFQNLKPDNLNLFAVFGVFFPAVTGVFAGINMSTDLYNPRESIPKGTFSAIGTAFLLYMLFMVGLGSICTRSALLGDTMIAVKASAIGYLLLAGIYISSMSSSLGSLYATPRIIQDMAVEKIIPGMSFLSKGRGPNKLPIYALTVYALLTLAFTMVRSVNLLATIVTIPYLMTFAWIEYAHFALSLTTEMQLMREERFTRYSPSSPTFSIKNASKNVQDYGTTAKSGALDQLFPERTIGMPQHKKIYVRREQSSPEQSDSSISTSPGDQSSMITEEADGETSARHSSLGSISPGKRDDMYPYLGDEWNQTINRLLSNKFLSLFGALVKVILMFLVHWLYSIIIISITAILWLYIGHVNKGVYPGVSQVSLYEYFRLKMRRIYKRDAHGDYQHFVVTTNPDLDITASQLTQEGTDFAAREKYHQITTTTSDTNRYPPDQ</sequence>
<reference evidence="8" key="2">
    <citation type="submission" date="2015-06" db="UniProtKB">
        <authorList>
            <consortium name="EnsemblMetazoa"/>
        </authorList>
    </citation>
    <scope>IDENTIFICATION</scope>
</reference>
<dbReference type="PANTHER" id="PTHR11827">
    <property type="entry name" value="SOLUTE CARRIER FAMILY 12, CATION COTRANSPORTERS"/>
    <property type="match status" value="1"/>
</dbReference>
<evidence type="ECO:0000256" key="2">
    <source>
        <dbReference type="ARBA" id="ARBA00022692"/>
    </source>
</evidence>
<evidence type="ECO:0000313" key="9">
    <source>
        <dbReference type="Proteomes" id="UP000015104"/>
    </source>
</evidence>
<keyword evidence="4 6" id="KW-0472">Membrane</keyword>
<dbReference type="STRING" id="32264.T1KAU4"/>
<proteinExistence type="predicted"/>
<dbReference type="Gene3D" id="1.20.1740.10">
    <property type="entry name" value="Amino acid/polyamine transporter I"/>
    <property type="match status" value="1"/>
</dbReference>
<dbReference type="InterPro" id="IPR004841">
    <property type="entry name" value="AA-permease/SLC12A_dom"/>
</dbReference>
<protein>
    <recommendedName>
        <fullName evidence="7">Amino acid permease/ SLC12A domain-containing protein</fullName>
    </recommendedName>
</protein>
<evidence type="ECO:0000256" key="4">
    <source>
        <dbReference type="ARBA" id="ARBA00023136"/>
    </source>
</evidence>
<dbReference type="EMBL" id="CAEY01001943">
    <property type="status" value="NOT_ANNOTATED_CDS"/>
    <property type="molecule type" value="Genomic_DNA"/>
</dbReference>
<keyword evidence="3 6" id="KW-1133">Transmembrane helix</keyword>
<feature type="region of interest" description="Disordered" evidence="5">
    <location>
        <begin position="584"/>
        <end position="627"/>
    </location>
</feature>
<keyword evidence="9" id="KW-1185">Reference proteome</keyword>
<evidence type="ECO:0000256" key="1">
    <source>
        <dbReference type="ARBA" id="ARBA00004141"/>
    </source>
</evidence>
<dbReference type="Proteomes" id="UP000015104">
    <property type="component" value="Unassembled WGS sequence"/>
</dbReference>
<dbReference type="Pfam" id="PF00324">
    <property type="entry name" value="AA_permease"/>
    <property type="match status" value="1"/>
</dbReference>
<dbReference type="InterPro" id="IPR004842">
    <property type="entry name" value="SLC12A_fam"/>
</dbReference>
<dbReference type="eggNOG" id="KOG2083">
    <property type="taxonomic scope" value="Eukaryota"/>
</dbReference>
<feature type="transmembrane region" description="Helical" evidence="6">
    <location>
        <begin position="164"/>
        <end position="184"/>
    </location>
</feature>
<dbReference type="AlphaFoldDB" id="T1KAU4"/>
<dbReference type="GO" id="GO:0015379">
    <property type="term" value="F:potassium:chloride symporter activity"/>
    <property type="evidence" value="ECO:0007669"/>
    <property type="project" value="TreeGrafter"/>
</dbReference>
<dbReference type="PANTHER" id="PTHR11827:SF6">
    <property type="entry name" value="SOLUTE CARRIER FAMILY 12 MEMBER 8"/>
    <property type="match status" value="1"/>
</dbReference>
<dbReference type="GO" id="GO:0016020">
    <property type="term" value="C:membrane"/>
    <property type="evidence" value="ECO:0007669"/>
    <property type="project" value="UniProtKB-SubCell"/>
</dbReference>
<feature type="transmembrane region" description="Helical" evidence="6">
    <location>
        <begin position="235"/>
        <end position="259"/>
    </location>
</feature>
<feature type="transmembrane region" description="Helical" evidence="6">
    <location>
        <begin position="473"/>
        <end position="491"/>
    </location>
</feature>
<feature type="compositionally biased region" description="Low complexity" evidence="5">
    <location>
        <begin position="589"/>
        <end position="600"/>
    </location>
</feature>
<dbReference type="GO" id="GO:0055064">
    <property type="term" value="P:chloride ion homeostasis"/>
    <property type="evidence" value="ECO:0007669"/>
    <property type="project" value="TreeGrafter"/>
</dbReference>
<feature type="transmembrane region" description="Helical" evidence="6">
    <location>
        <begin position="657"/>
        <end position="689"/>
    </location>
</feature>
<feature type="transmembrane region" description="Helical" evidence="6">
    <location>
        <begin position="497"/>
        <end position="519"/>
    </location>
</feature>
<reference evidence="9" key="1">
    <citation type="submission" date="2011-08" db="EMBL/GenBank/DDBJ databases">
        <authorList>
            <person name="Rombauts S."/>
        </authorList>
    </citation>
    <scope>NUCLEOTIDE SEQUENCE</scope>
    <source>
        <strain evidence="9">London</strain>
    </source>
</reference>
<dbReference type="EnsemblMetazoa" id="tetur08g01780.1">
    <property type="protein sequence ID" value="tetur08g01780.1"/>
    <property type="gene ID" value="tetur08g01780"/>
</dbReference>
<feature type="domain" description="Amino acid permease/ SLC12A" evidence="7">
    <location>
        <begin position="168"/>
        <end position="529"/>
    </location>
</feature>
<evidence type="ECO:0000256" key="6">
    <source>
        <dbReference type="SAM" id="Phobius"/>
    </source>
</evidence>
<evidence type="ECO:0000256" key="5">
    <source>
        <dbReference type="SAM" id="MobiDB-lite"/>
    </source>
</evidence>
<feature type="transmembrane region" description="Helical" evidence="6">
    <location>
        <begin position="345"/>
        <end position="365"/>
    </location>
</feature>
<dbReference type="GO" id="GO:0055075">
    <property type="term" value="P:potassium ion homeostasis"/>
    <property type="evidence" value="ECO:0007669"/>
    <property type="project" value="TreeGrafter"/>
</dbReference>
<name>T1KAU4_TETUR</name>
<keyword evidence="2 6" id="KW-0812">Transmembrane</keyword>
<dbReference type="GO" id="GO:1990573">
    <property type="term" value="P:potassium ion import across plasma membrane"/>
    <property type="evidence" value="ECO:0007669"/>
    <property type="project" value="TreeGrafter"/>
</dbReference>
<dbReference type="HOGENOM" id="CLU_3428654_0_0_1"/>